<dbReference type="EMBL" id="FNFO01000011">
    <property type="protein sequence ID" value="SDM17988.1"/>
    <property type="molecule type" value="Genomic_DNA"/>
</dbReference>
<evidence type="ECO:0000313" key="6">
    <source>
        <dbReference type="EMBL" id="SDM17988.1"/>
    </source>
</evidence>
<accession>A0A1G9R428</accession>
<dbReference type="Pfam" id="PF00266">
    <property type="entry name" value="Aminotran_5"/>
    <property type="match status" value="1"/>
</dbReference>
<dbReference type="Gene3D" id="3.90.1150.10">
    <property type="entry name" value="Aspartate Aminotransferase, domain 1"/>
    <property type="match status" value="1"/>
</dbReference>
<reference evidence="6 7" key="1">
    <citation type="submission" date="2016-10" db="EMBL/GenBank/DDBJ databases">
        <authorList>
            <person name="de Groot N.N."/>
        </authorList>
    </citation>
    <scope>NUCLEOTIDE SEQUENCE [LARGE SCALE GENOMIC DNA]</scope>
    <source>
        <strain evidence="6 7">DSM 25186</strain>
    </source>
</reference>
<dbReference type="OrthoDB" id="9804366at2"/>
<evidence type="ECO:0000256" key="1">
    <source>
        <dbReference type="ARBA" id="ARBA00001933"/>
    </source>
</evidence>
<dbReference type="Proteomes" id="UP000198510">
    <property type="component" value="Unassembled WGS sequence"/>
</dbReference>
<evidence type="ECO:0000256" key="2">
    <source>
        <dbReference type="ARBA" id="ARBA00022898"/>
    </source>
</evidence>
<evidence type="ECO:0000256" key="3">
    <source>
        <dbReference type="RuleBase" id="RU004075"/>
    </source>
</evidence>
<dbReference type="InterPro" id="IPR015421">
    <property type="entry name" value="PyrdxlP-dep_Trfase_major"/>
</dbReference>
<dbReference type="InterPro" id="IPR000192">
    <property type="entry name" value="Aminotrans_V_dom"/>
</dbReference>
<evidence type="ECO:0000256" key="4">
    <source>
        <dbReference type="RuleBase" id="RU004504"/>
    </source>
</evidence>
<dbReference type="AlphaFoldDB" id="A0A1G9R428"/>
<dbReference type="Gene3D" id="3.40.640.10">
    <property type="entry name" value="Type I PLP-dependent aspartate aminotransferase-like (Major domain)"/>
    <property type="match status" value="1"/>
</dbReference>
<comment type="similarity">
    <text evidence="3">Belongs to the class-V pyridoxal-phosphate-dependent aminotransferase family.</text>
</comment>
<keyword evidence="2" id="KW-0663">Pyridoxal phosphate</keyword>
<dbReference type="InterPro" id="IPR015424">
    <property type="entry name" value="PyrdxlP-dep_Trfase"/>
</dbReference>
<dbReference type="SUPFAM" id="SSF53383">
    <property type="entry name" value="PLP-dependent transferases"/>
    <property type="match status" value="1"/>
</dbReference>
<dbReference type="InterPro" id="IPR020578">
    <property type="entry name" value="Aminotrans_V_PyrdxlP_BS"/>
</dbReference>
<dbReference type="InterPro" id="IPR015422">
    <property type="entry name" value="PyrdxlP-dep_Trfase_small"/>
</dbReference>
<comment type="cofactor">
    <cofactor evidence="1 4">
        <name>pyridoxal 5'-phosphate</name>
        <dbReference type="ChEBI" id="CHEBI:597326"/>
    </cofactor>
</comment>
<dbReference type="PANTHER" id="PTHR43586:SF24">
    <property type="entry name" value="BLR4730 PROTEIN"/>
    <property type="match status" value="1"/>
</dbReference>
<dbReference type="RefSeq" id="WP_089686505.1">
    <property type="nucleotide sequence ID" value="NZ_FNFO01000011.1"/>
</dbReference>
<feature type="domain" description="Aminotransferase class V" evidence="5">
    <location>
        <begin position="31"/>
        <end position="394"/>
    </location>
</feature>
<evidence type="ECO:0000313" key="7">
    <source>
        <dbReference type="Proteomes" id="UP000198510"/>
    </source>
</evidence>
<gene>
    <name evidence="6" type="ORF">SAMN05421823_11126</name>
</gene>
<dbReference type="PANTHER" id="PTHR43586">
    <property type="entry name" value="CYSTEINE DESULFURASE"/>
    <property type="match status" value="1"/>
</dbReference>
<organism evidence="6 7">
    <name type="scientific">Catalinimonas alkaloidigena</name>
    <dbReference type="NCBI Taxonomy" id="1075417"/>
    <lineage>
        <taxon>Bacteria</taxon>
        <taxon>Pseudomonadati</taxon>
        <taxon>Bacteroidota</taxon>
        <taxon>Cytophagia</taxon>
        <taxon>Cytophagales</taxon>
        <taxon>Catalimonadaceae</taxon>
        <taxon>Catalinimonas</taxon>
    </lineage>
</organism>
<protein>
    <submittedName>
        <fullName evidence="6">Selenocysteine lyase/Cysteine desulfurase</fullName>
    </submittedName>
</protein>
<keyword evidence="7" id="KW-1185">Reference proteome</keyword>
<sequence>MSLSTPSLNINPALLQQWRYDTPGCTERLHLNNAGASLMTRSVVEAVTHYLEREMMLGGYELAALAADEIEGTYRALAQLIGALPEQIALVENATVAVSQALSAFDWQAGDVVLTTNVDYSSNQIMLLSLAQRRGVRVIRAEDLPEGGVDPASVQALIAQHRPKLVLMTWVPTNSGLVQDAQAVGQICREADVPLILDACQAVGQLPLDVHELHCDFLAATSRKFLRGPRGLGFLYVSERALKQGWYPLYLDTQGGLWSDPNAFEVRDDAKRFENFEFSQALIVGLGEAARYALRTGVIGYRRAGALADYTRDRLADLDGVEVLDRGTKRCAIVTAAVAGHDARTLMQQLREANINLSAAARNHGVIDMDAKGATTALRISPHYYNTTEEIDALIDALTIRL</sequence>
<dbReference type="STRING" id="1075417.SAMN05421823_11126"/>
<name>A0A1G9R428_9BACT</name>
<dbReference type="GO" id="GO:0016829">
    <property type="term" value="F:lyase activity"/>
    <property type="evidence" value="ECO:0007669"/>
    <property type="project" value="UniProtKB-KW"/>
</dbReference>
<proteinExistence type="inferred from homology"/>
<dbReference type="PROSITE" id="PS00595">
    <property type="entry name" value="AA_TRANSFER_CLASS_5"/>
    <property type="match status" value="1"/>
</dbReference>
<keyword evidence="6" id="KW-0456">Lyase</keyword>
<evidence type="ECO:0000259" key="5">
    <source>
        <dbReference type="Pfam" id="PF00266"/>
    </source>
</evidence>